<keyword evidence="13" id="KW-1185">Reference proteome</keyword>
<dbReference type="PANTHER" id="PTHR34353">
    <property type="entry name" value="CRISPR-ASSOCIATED ENDONUCLEASE CAS1 1"/>
    <property type="match status" value="1"/>
</dbReference>
<dbReference type="Pfam" id="PF01867">
    <property type="entry name" value="Cas_Cas1"/>
    <property type="match status" value="1"/>
</dbReference>
<dbReference type="EMBL" id="LR586016">
    <property type="protein sequence ID" value="VIP04002.1"/>
    <property type="molecule type" value="Genomic_DNA"/>
</dbReference>
<comment type="similarity">
    <text evidence="10">Belongs to the CRISPR-associated endonuclease Cas1 family.</text>
</comment>
<protein>
    <recommendedName>
        <fullName evidence="10">CRISPR-associated endonuclease Cas1</fullName>
        <ecNumber evidence="10">3.1.-.-</ecNumber>
    </recommendedName>
</protein>
<feature type="binding site" evidence="10">
    <location>
        <position position="745"/>
    </location>
    <ligand>
        <name>Mn(2+)</name>
        <dbReference type="ChEBI" id="CHEBI:29035"/>
    </ligand>
</feature>
<keyword evidence="2 10" id="KW-0479">Metal-binding</keyword>
<dbReference type="RefSeq" id="WP_162659144.1">
    <property type="nucleotide sequence ID" value="NZ_LR593887.1"/>
</dbReference>
<sequence>MRKPSPIFRVRWTLQLRGPLMMPPLPHAVLYALLCETNRDDGKPQLPSNLLLDAPERSRPEMEAGECYSFGATLVDADPQQGSRRLWAITEALAQLGQTVPAKPVHLGGNFDLVEVRDCAWNRNLQPGEAFQPLSMLTMMLESLHLQSPTVTLHFHSPLRLARPNSEARPGHEYADADWFHAGQLLRAVQKRVMALGLMPADQPTFEDSAIALRRNRLHWLDLEYGNSDRRRALGGALGRVELLVPDAKAREALVWGQYARVGSNVNFGFGNYRIEELGPDEHACDRAVPLLHAALRDADLPNAIAISKAPEQATLEAAAAARDGDYSPAPLQALTITDPDGQPRRLGIPIARDRALQRAILGRLSRPVDLLLEASSFAWRRGFSRESAAKRIQRLYREGWAYAVHADFDRFFDSISLTLLADRLEAWLGDRATTELILRLLAPSADFAAPPPRALPDGLPTGAPLSPLLANLLLDHFDESVRRAGGELVRYADDFLILTHTIAEAEQMLALAHHLAGSLQLRLNDDAKILDLGEPFRFLGFDFQEQGTWQLQSSDGPVEVPDLGWRQARREPPTLHPPLPGESEPPPPIRAVVLGAEVQSADVVGEELQIRRELLPQVERIPLAGLEQVLTVGPIPWTSDALGKLLHAEVPVQLLSASGWPLGELRPEDADLEHPEVLLAQADAVRNPTIALGIARVLVRAKIRNFATLWEALDAESTEVPQRLRAWANDAEQAQSLESLRGVEGAAAAHWYRHWRRFLGRGFSFPGRVAPDASDPVNVMLNIAHSQWYRQARAAARMAGLSPGLGFLHSSDRRYASLAADLQEPFRHVVERAVLQATRMLKRSQFVERSDGPHKLHLEHRAGLRFHALLQRSLLVGVVARGQTEPRAWIHQLLATARSLRRHLLSPQTPFEAFEHA</sequence>
<feature type="binding site" evidence="10">
    <location>
        <position position="825"/>
    </location>
    <ligand>
        <name>Mn(2+)</name>
        <dbReference type="ChEBI" id="CHEBI:29035"/>
    </ligand>
</feature>
<dbReference type="InterPro" id="IPR043502">
    <property type="entry name" value="DNA/RNA_pol_sf"/>
</dbReference>
<comment type="cofactor">
    <cofactor evidence="10">
        <name>Mg(2+)</name>
        <dbReference type="ChEBI" id="CHEBI:18420"/>
    </cofactor>
    <cofactor evidence="10">
        <name>Mn(2+)</name>
        <dbReference type="ChEBI" id="CHEBI:29035"/>
    </cofactor>
</comment>
<evidence type="ECO:0000256" key="9">
    <source>
        <dbReference type="ARBA" id="ARBA00038592"/>
    </source>
</evidence>
<evidence type="ECO:0000256" key="5">
    <source>
        <dbReference type="ARBA" id="ARBA00022842"/>
    </source>
</evidence>
<evidence type="ECO:0000256" key="10">
    <source>
        <dbReference type="HAMAP-Rule" id="MF_01470"/>
    </source>
</evidence>
<dbReference type="InterPro" id="IPR042206">
    <property type="entry name" value="CRISPR-assoc_Cas1_C"/>
</dbReference>
<evidence type="ECO:0000313" key="13">
    <source>
        <dbReference type="Proteomes" id="UP000464378"/>
    </source>
</evidence>
<evidence type="ECO:0000256" key="3">
    <source>
        <dbReference type="ARBA" id="ARBA00022759"/>
    </source>
</evidence>
<dbReference type="GO" id="GO:0016787">
    <property type="term" value="F:hydrolase activity"/>
    <property type="evidence" value="ECO:0007669"/>
    <property type="project" value="UniProtKB-KW"/>
</dbReference>
<comment type="subunit">
    <text evidence="9 10">Homodimer, forms a heterotetramer with a Cas2 homodimer.</text>
</comment>
<evidence type="ECO:0000256" key="1">
    <source>
        <dbReference type="ARBA" id="ARBA00022722"/>
    </source>
</evidence>
<dbReference type="Proteomes" id="UP000464378">
    <property type="component" value="Chromosome"/>
</dbReference>
<keyword evidence="3 10" id="KW-0255">Endonuclease</keyword>
<keyword evidence="5 10" id="KW-0460">Magnesium</keyword>
<dbReference type="GO" id="GO:0046872">
    <property type="term" value="F:metal ion binding"/>
    <property type="evidence" value="ECO:0007669"/>
    <property type="project" value="UniProtKB-UniRule"/>
</dbReference>
<dbReference type="GO" id="GO:0003677">
    <property type="term" value="F:DNA binding"/>
    <property type="evidence" value="ECO:0007669"/>
    <property type="project" value="UniProtKB-KW"/>
</dbReference>
<proteinExistence type="inferred from homology"/>
<dbReference type="SUPFAM" id="SSF56672">
    <property type="entry name" value="DNA/RNA polymerases"/>
    <property type="match status" value="1"/>
</dbReference>
<dbReference type="InterPro" id="IPR019267">
    <property type="entry name" value="CRISPR-assoc_Cas6_C"/>
</dbReference>
<evidence type="ECO:0000256" key="8">
    <source>
        <dbReference type="ARBA" id="ARBA00023211"/>
    </source>
</evidence>
<evidence type="ECO:0000313" key="12">
    <source>
        <dbReference type="EMBL" id="VIP04002.1"/>
    </source>
</evidence>
<keyword evidence="7 10" id="KW-0238">DNA-binding</keyword>
<organism evidence="12">
    <name type="scientific">Tuwongella immobilis</name>
    <dbReference type="NCBI Taxonomy" id="692036"/>
    <lineage>
        <taxon>Bacteria</taxon>
        <taxon>Pseudomonadati</taxon>
        <taxon>Planctomycetota</taxon>
        <taxon>Planctomycetia</taxon>
        <taxon>Gemmatales</taxon>
        <taxon>Gemmataceae</taxon>
        <taxon>Tuwongella</taxon>
    </lineage>
</organism>
<dbReference type="PANTHER" id="PTHR34353:SF2">
    <property type="entry name" value="CRISPR-ASSOCIATED ENDONUCLEASE CAS1 1"/>
    <property type="match status" value="1"/>
</dbReference>
<dbReference type="GO" id="GO:0043571">
    <property type="term" value="P:maintenance of CRISPR repeat elements"/>
    <property type="evidence" value="ECO:0007669"/>
    <property type="project" value="UniProtKB-UniRule"/>
</dbReference>
<keyword evidence="8 10" id="KW-0464">Manganese</keyword>
<feature type="binding site" evidence="10">
    <location>
        <position position="810"/>
    </location>
    <ligand>
        <name>Mn(2+)</name>
        <dbReference type="ChEBI" id="CHEBI:29035"/>
    </ligand>
</feature>
<dbReference type="CDD" id="cd09634">
    <property type="entry name" value="Cas1_I-II-III"/>
    <property type="match status" value="1"/>
</dbReference>
<dbReference type="GO" id="GO:0051607">
    <property type="term" value="P:defense response to virus"/>
    <property type="evidence" value="ECO:0007669"/>
    <property type="project" value="UniProtKB-UniRule"/>
</dbReference>
<evidence type="ECO:0000259" key="11">
    <source>
        <dbReference type="PROSITE" id="PS50878"/>
    </source>
</evidence>
<dbReference type="NCBIfam" id="TIGR00287">
    <property type="entry name" value="cas1"/>
    <property type="match status" value="1"/>
</dbReference>
<dbReference type="Gene3D" id="1.20.120.920">
    <property type="entry name" value="CRISPR-associated endonuclease Cas1, C-terminal domain"/>
    <property type="match status" value="1"/>
</dbReference>
<dbReference type="EC" id="3.1.-.-" evidence="10"/>
<reference evidence="12" key="1">
    <citation type="submission" date="2019-04" db="EMBL/GenBank/DDBJ databases">
        <authorList>
            <consortium name="Science for Life Laboratories"/>
        </authorList>
    </citation>
    <scope>NUCLEOTIDE SEQUENCE</scope>
    <source>
        <strain evidence="12">MBLW1</strain>
    </source>
</reference>
<dbReference type="InterPro" id="IPR050646">
    <property type="entry name" value="Cas1"/>
</dbReference>
<dbReference type="EMBL" id="LR593887">
    <property type="protein sequence ID" value="VTS05371.1"/>
    <property type="molecule type" value="Genomic_DNA"/>
</dbReference>
<dbReference type="Gene3D" id="3.100.10.20">
    <property type="entry name" value="CRISPR-associated endonuclease Cas1, N-terminal domain"/>
    <property type="match status" value="1"/>
</dbReference>
<evidence type="ECO:0000256" key="7">
    <source>
        <dbReference type="ARBA" id="ARBA00023125"/>
    </source>
</evidence>
<dbReference type="GO" id="GO:0004519">
    <property type="term" value="F:endonuclease activity"/>
    <property type="evidence" value="ECO:0007669"/>
    <property type="project" value="UniProtKB-UniRule"/>
</dbReference>
<dbReference type="InterPro" id="IPR000477">
    <property type="entry name" value="RT_dom"/>
</dbReference>
<evidence type="ECO:0000256" key="2">
    <source>
        <dbReference type="ARBA" id="ARBA00022723"/>
    </source>
</evidence>
<gene>
    <name evidence="10" type="primary">cas1</name>
    <name evidence="12" type="ORF">GMBLW1_51910</name>
</gene>
<dbReference type="InParanoid" id="A0A6C2YSZ1"/>
<keyword evidence="1 10" id="KW-0540">Nuclease</keyword>
<keyword evidence="6 10" id="KW-0051">Antiviral defense</keyword>
<evidence type="ECO:0000256" key="4">
    <source>
        <dbReference type="ARBA" id="ARBA00022801"/>
    </source>
</evidence>
<comment type="function">
    <text evidence="10">CRISPR (clustered regularly interspaced short palindromic repeat), is an adaptive immune system that provides protection against mobile genetic elements (viruses, transposable elements and conjugative plasmids). CRISPR clusters contain spacers, sequences complementary to antecedent mobile elements, and target invading nucleic acids. CRISPR clusters are transcribed and processed into CRISPR RNA (crRNA). Acts as a dsDNA endonuclease. Involved in the integration of spacer DNA into the CRISPR cassette.</text>
</comment>
<dbReference type="InterPro" id="IPR002729">
    <property type="entry name" value="CRISPR-assoc_Cas1"/>
</dbReference>
<dbReference type="Pfam" id="PF10040">
    <property type="entry name" value="CRISPR_Cas6"/>
    <property type="match status" value="1"/>
</dbReference>
<dbReference type="KEGG" id="tim:GMBLW1_51910"/>
<keyword evidence="4 10" id="KW-0378">Hydrolase</keyword>
<feature type="domain" description="Reverse transcriptase" evidence="11">
    <location>
        <begin position="318"/>
        <end position="544"/>
    </location>
</feature>
<dbReference type="AlphaFoldDB" id="A0A6C2YSZ1"/>
<dbReference type="InterPro" id="IPR042211">
    <property type="entry name" value="CRISPR-assoc_Cas1_N"/>
</dbReference>
<name>A0A6C2YSZ1_9BACT</name>
<dbReference type="Pfam" id="PF00078">
    <property type="entry name" value="RVT_1"/>
    <property type="match status" value="1"/>
</dbReference>
<dbReference type="PROSITE" id="PS50878">
    <property type="entry name" value="RT_POL"/>
    <property type="match status" value="1"/>
</dbReference>
<evidence type="ECO:0000256" key="6">
    <source>
        <dbReference type="ARBA" id="ARBA00023118"/>
    </source>
</evidence>
<accession>A0A6C2YSZ1</accession>
<dbReference type="HAMAP" id="MF_01470">
    <property type="entry name" value="Cas1"/>
    <property type="match status" value="1"/>
</dbReference>